<gene>
    <name evidence="1" type="ORF">METZ01_LOCUS489627</name>
</gene>
<reference evidence="1" key="1">
    <citation type="submission" date="2018-05" db="EMBL/GenBank/DDBJ databases">
        <authorList>
            <person name="Lanie J.A."/>
            <person name="Ng W.-L."/>
            <person name="Kazmierczak K.M."/>
            <person name="Andrzejewski T.M."/>
            <person name="Davidsen T.M."/>
            <person name="Wayne K.J."/>
            <person name="Tettelin H."/>
            <person name="Glass J.I."/>
            <person name="Rusch D."/>
            <person name="Podicherti R."/>
            <person name="Tsui H.-C.T."/>
            <person name="Winkler M.E."/>
        </authorList>
    </citation>
    <scope>NUCLEOTIDE SEQUENCE</scope>
</reference>
<sequence>MKILVVGPSWVGDSVISQSLFKIIQSKSEDTEIDVLSPKWTIDIFKRMDE</sequence>
<name>A0A383CXL8_9ZZZZ</name>
<dbReference type="AlphaFoldDB" id="A0A383CXL8"/>
<evidence type="ECO:0000313" key="1">
    <source>
        <dbReference type="EMBL" id="SVE36773.1"/>
    </source>
</evidence>
<dbReference type="Gene3D" id="3.40.50.2000">
    <property type="entry name" value="Glycogen Phosphorylase B"/>
    <property type="match status" value="1"/>
</dbReference>
<accession>A0A383CXL8</accession>
<evidence type="ECO:0008006" key="2">
    <source>
        <dbReference type="Google" id="ProtNLM"/>
    </source>
</evidence>
<proteinExistence type="predicted"/>
<organism evidence="1">
    <name type="scientific">marine metagenome</name>
    <dbReference type="NCBI Taxonomy" id="408172"/>
    <lineage>
        <taxon>unclassified sequences</taxon>
        <taxon>metagenomes</taxon>
        <taxon>ecological metagenomes</taxon>
    </lineage>
</organism>
<dbReference type="SUPFAM" id="SSF53756">
    <property type="entry name" value="UDP-Glycosyltransferase/glycogen phosphorylase"/>
    <property type="match status" value="1"/>
</dbReference>
<feature type="non-terminal residue" evidence="1">
    <location>
        <position position="50"/>
    </location>
</feature>
<dbReference type="EMBL" id="UINC01212443">
    <property type="protein sequence ID" value="SVE36773.1"/>
    <property type="molecule type" value="Genomic_DNA"/>
</dbReference>
<protein>
    <recommendedName>
        <fullName evidence="2">Flavodoxin-like domain-containing protein</fullName>
    </recommendedName>
</protein>